<organism evidence="2 3">
    <name type="scientific">Zymoseptoria tritici (strain CBS 115943 / IPO323)</name>
    <name type="common">Speckled leaf blotch fungus</name>
    <name type="synonym">Septoria tritici</name>
    <dbReference type="NCBI Taxonomy" id="336722"/>
    <lineage>
        <taxon>Eukaryota</taxon>
        <taxon>Fungi</taxon>
        <taxon>Dikarya</taxon>
        <taxon>Ascomycota</taxon>
        <taxon>Pezizomycotina</taxon>
        <taxon>Dothideomycetes</taxon>
        <taxon>Dothideomycetidae</taxon>
        <taxon>Mycosphaerellales</taxon>
        <taxon>Mycosphaerellaceae</taxon>
        <taxon>Zymoseptoria</taxon>
    </lineage>
</organism>
<dbReference type="HOGENOM" id="CLU_1485528_0_0_1"/>
<reference evidence="2 3" key="1">
    <citation type="journal article" date="2011" name="PLoS Genet.">
        <title>Finished genome of the fungal wheat pathogen Mycosphaerella graminicola reveals dispensome structure, chromosome plasticity, and stealth pathogenesis.</title>
        <authorList>
            <person name="Goodwin S.B."/>
            <person name="Ben M'barek S."/>
            <person name="Dhillon B."/>
            <person name="Wittenberg A.H.J."/>
            <person name="Crane C.F."/>
            <person name="Hane J.K."/>
            <person name="Foster A.J."/>
            <person name="Van der Lee T.A.J."/>
            <person name="Grimwood J."/>
            <person name="Aerts A."/>
            <person name="Antoniw J."/>
            <person name="Bailey A."/>
            <person name="Bluhm B."/>
            <person name="Bowler J."/>
            <person name="Bristow J."/>
            <person name="van der Burgt A."/>
            <person name="Canto-Canche B."/>
            <person name="Churchill A.C.L."/>
            <person name="Conde-Ferraez L."/>
            <person name="Cools H.J."/>
            <person name="Coutinho P.M."/>
            <person name="Csukai M."/>
            <person name="Dehal P."/>
            <person name="De Wit P."/>
            <person name="Donzelli B."/>
            <person name="van de Geest H.C."/>
            <person name="van Ham R.C.H.J."/>
            <person name="Hammond-Kosack K.E."/>
            <person name="Henrissat B."/>
            <person name="Kilian A."/>
            <person name="Kobayashi A.K."/>
            <person name="Koopmann E."/>
            <person name="Kourmpetis Y."/>
            <person name="Kuzniar A."/>
            <person name="Lindquist E."/>
            <person name="Lombard V."/>
            <person name="Maliepaard C."/>
            <person name="Martins N."/>
            <person name="Mehrabi R."/>
            <person name="Nap J.P.H."/>
            <person name="Ponomarenko A."/>
            <person name="Rudd J.J."/>
            <person name="Salamov A."/>
            <person name="Schmutz J."/>
            <person name="Schouten H.J."/>
            <person name="Shapiro H."/>
            <person name="Stergiopoulos I."/>
            <person name="Torriani S.F.F."/>
            <person name="Tu H."/>
            <person name="de Vries R.P."/>
            <person name="Waalwijk C."/>
            <person name="Ware S.B."/>
            <person name="Wiebenga A."/>
            <person name="Zwiers L.-H."/>
            <person name="Oliver R.P."/>
            <person name="Grigoriev I.V."/>
            <person name="Kema G.H.J."/>
        </authorList>
    </citation>
    <scope>NUCLEOTIDE SEQUENCE [LARGE SCALE GENOMIC DNA]</scope>
    <source>
        <strain evidence="3">CBS 115943 / IPO323</strain>
    </source>
</reference>
<dbReference type="RefSeq" id="XP_003851412.1">
    <property type="nucleotide sequence ID" value="XM_003851364.1"/>
</dbReference>
<evidence type="ECO:0000313" key="2">
    <source>
        <dbReference type="EMBL" id="EGP86388.1"/>
    </source>
</evidence>
<accession>F9XCX3</accession>
<feature type="compositionally biased region" description="Basic and acidic residues" evidence="1">
    <location>
        <begin position="61"/>
        <end position="72"/>
    </location>
</feature>
<dbReference type="EMBL" id="CM001201">
    <property type="protein sequence ID" value="EGP86388.1"/>
    <property type="molecule type" value="Genomic_DNA"/>
</dbReference>
<protein>
    <submittedName>
        <fullName evidence="2">Uncharacterized protein</fullName>
    </submittedName>
</protein>
<dbReference type="Proteomes" id="UP000008062">
    <property type="component" value="Chromosome 6"/>
</dbReference>
<sequence>SNNSNLNDQHSLPIRLTSNTTLLQHDSLPTRLTSNSISNHQLPAHPTSSSKHAVLRSPRNPGHDQLRVRDPSPNRSESFAGGRVPRPSRPVQGRNSGETGGIDEAEPELGVEGRDSHLVQAGQLLGLPRLATLQRLRFRQRHLLQSERSLLRQPVCLWNLLSEGDKGQHFNAVNTISRCGHC</sequence>
<evidence type="ECO:0000256" key="1">
    <source>
        <dbReference type="SAM" id="MobiDB-lite"/>
    </source>
</evidence>
<dbReference type="AlphaFoldDB" id="F9XCX3"/>
<name>F9XCX3_ZYMTI</name>
<gene>
    <name evidence="2" type="ORF">MYCGRDRAFT_109777</name>
</gene>
<dbReference type="GeneID" id="13401395"/>
<feature type="non-terminal residue" evidence="2">
    <location>
        <position position="1"/>
    </location>
</feature>
<keyword evidence="3" id="KW-1185">Reference proteome</keyword>
<feature type="compositionally biased region" description="Polar residues" evidence="1">
    <location>
        <begin position="31"/>
        <end position="51"/>
    </location>
</feature>
<proteinExistence type="predicted"/>
<feature type="region of interest" description="Disordered" evidence="1">
    <location>
        <begin position="31"/>
        <end position="106"/>
    </location>
</feature>
<evidence type="ECO:0000313" key="3">
    <source>
        <dbReference type="Proteomes" id="UP000008062"/>
    </source>
</evidence>
<dbReference type="KEGG" id="ztr:MYCGRDRAFT_109777"/>
<dbReference type="InParanoid" id="F9XCX3"/>